<dbReference type="GO" id="GO:0005634">
    <property type="term" value="C:nucleus"/>
    <property type="evidence" value="ECO:0007669"/>
    <property type="project" value="TreeGrafter"/>
</dbReference>
<dbReference type="PANTHER" id="PTHR14058">
    <property type="entry name" value="AMYLOID BETA A4 PRECURSOR PROTEIN-BINDING FAMILY B"/>
    <property type="match status" value="1"/>
</dbReference>
<dbReference type="InterPro" id="IPR039576">
    <property type="entry name" value="APBB1/2/3"/>
</dbReference>
<dbReference type="InterPro" id="IPR011993">
    <property type="entry name" value="PH-like_dom_sf"/>
</dbReference>
<feature type="compositionally biased region" description="Polar residues" evidence="2">
    <location>
        <begin position="65"/>
        <end position="76"/>
    </location>
</feature>
<dbReference type="PROSITE" id="PS01179">
    <property type="entry name" value="PID"/>
    <property type="match status" value="1"/>
</dbReference>
<name>A0A6S7HFY9_PARCT</name>
<dbReference type="PANTHER" id="PTHR14058:SF8">
    <property type="entry name" value="PROTEIN FE65 HOMOLOG"/>
    <property type="match status" value="1"/>
</dbReference>
<dbReference type="OrthoDB" id="5969782at2759"/>
<dbReference type="InterPro" id="IPR006020">
    <property type="entry name" value="PTB/PI_dom"/>
</dbReference>
<reference evidence="3" key="1">
    <citation type="submission" date="2020-04" db="EMBL/GenBank/DDBJ databases">
        <authorList>
            <person name="Alioto T."/>
            <person name="Alioto T."/>
            <person name="Gomez Garrido J."/>
        </authorList>
    </citation>
    <scope>NUCLEOTIDE SEQUENCE</scope>
    <source>
        <strain evidence="3">A484AB</strain>
    </source>
</reference>
<dbReference type="Pfam" id="PF00640">
    <property type="entry name" value="PID"/>
    <property type="match status" value="2"/>
</dbReference>
<comment type="caution">
    <text evidence="3">The sequence shown here is derived from an EMBL/GenBank/DDBJ whole genome shotgun (WGS) entry which is preliminary data.</text>
</comment>
<keyword evidence="4" id="KW-1185">Reference proteome</keyword>
<dbReference type="SMART" id="SM00462">
    <property type="entry name" value="PTB"/>
    <property type="match status" value="1"/>
</dbReference>
<accession>A0A6S7HFY9</accession>
<organism evidence="3 4">
    <name type="scientific">Paramuricea clavata</name>
    <name type="common">Red gorgonian</name>
    <name type="synonym">Violescent sea-whip</name>
    <dbReference type="NCBI Taxonomy" id="317549"/>
    <lineage>
        <taxon>Eukaryota</taxon>
        <taxon>Metazoa</taxon>
        <taxon>Cnidaria</taxon>
        <taxon>Anthozoa</taxon>
        <taxon>Octocorallia</taxon>
        <taxon>Malacalcyonacea</taxon>
        <taxon>Plexauridae</taxon>
        <taxon>Paramuricea</taxon>
    </lineage>
</organism>
<feature type="region of interest" description="Disordered" evidence="2">
    <location>
        <begin position="61"/>
        <end position="89"/>
    </location>
</feature>
<evidence type="ECO:0000256" key="2">
    <source>
        <dbReference type="SAM" id="MobiDB-lite"/>
    </source>
</evidence>
<gene>
    <name evidence="3" type="ORF">PACLA_8A057034</name>
</gene>
<dbReference type="EMBL" id="CACRXK020004325">
    <property type="protein sequence ID" value="CAB4002337.1"/>
    <property type="molecule type" value="Genomic_DNA"/>
</dbReference>
<dbReference type="SUPFAM" id="SSF50729">
    <property type="entry name" value="PH domain-like"/>
    <property type="match status" value="2"/>
</dbReference>
<dbReference type="GO" id="GO:0005737">
    <property type="term" value="C:cytoplasm"/>
    <property type="evidence" value="ECO:0007669"/>
    <property type="project" value="TreeGrafter"/>
</dbReference>
<dbReference type="GO" id="GO:0001540">
    <property type="term" value="F:amyloid-beta binding"/>
    <property type="evidence" value="ECO:0007669"/>
    <property type="project" value="InterPro"/>
</dbReference>
<keyword evidence="1" id="KW-0677">Repeat</keyword>
<protein>
    <submittedName>
        <fullName evidence="3">Amyloid-beta A4 -binding family B member 1 isoform X2</fullName>
    </submittedName>
</protein>
<evidence type="ECO:0000313" key="3">
    <source>
        <dbReference type="EMBL" id="CAB4002337.1"/>
    </source>
</evidence>
<sequence length="329" mass="36450">MRVWGAGREEQKDFAYVARDQVTGKHKCHVFRCHGNISGRAIHNKLHEMCNRILEEKRRARENQQNDSTKQWSDILNTPPKPSAKDQAGFNVKPVTESKKRFSGKFIGKVDVPRPTGIDVVHRAIDVAIASRDPNTWRTCLIEITVSSVRCTDCLSQHVITENRIKFVSFIGVAKDVRFCGYISSGDESSPFLCHVFQCTPNAASFTKALEEACRSGAGIKGFLGKLANQAKLGVPIRRASPEPNVSSSKEQQPSSTELLIKYYGHQPVSVGTGPTAIREAVGVAQGTTFQICTINISPHSITLDDSIKSGTSRKHIHSNRENIILWTR</sequence>
<dbReference type="AlphaFoldDB" id="A0A6S7HFY9"/>
<dbReference type="GO" id="GO:0006355">
    <property type="term" value="P:regulation of DNA-templated transcription"/>
    <property type="evidence" value="ECO:0007669"/>
    <property type="project" value="TreeGrafter"/>
</dbReference>
<proteinExistence type="predicted"/>
<dbReference type="Proteomes" id="UP001152795">
    <property type="component" value="Unassembled WGS sequence"/>
</dbReference>
<evidence type="ECO:0000256" key="1">
    <source>
        <dbReference type="ARBA" id="ARBA00022737"/>
    </source>
</evidence>
<evidence type="ECO:0000313" key="4">
    <source>
        <dbReference type="Proteomes" id="UP001152795"/>
    </source>
</evidence>
<dbReference type="Gene3D" id="2.30.29.30">
    <property type="entry name" value="Pleckstrin-homology domain (PH domain)/Phosphotyrosine-binding domain (PTB)"/>
    <property type="match status" value="2"/>
</dbReference>